<gene>
    <name evidence="1" type="ORF">CLIB1444_03S08878</name>
</gene>
<name>A0ACA9Y5U2_9ASCO</name>
<dbReference type="EMBL" id="CALSDN010000003">
    <property type="protein sequence ID" value="CAH6720301.1"/>
    <property type="molecule type" value="Genomic_DNA"/>
</dbReference>
<evidence type="ECO:0000313" key="1">
    <source>
        <dbReference type="EMBL" id="CAH6720301.1"/>
    </source>
</evidence>
<proteinExistence type="predicted"/>
<evidence type="ECO:0000313" key="2">
    <source>
        <dbReference type="Proteomes" id="UP001152531"/>
    </source>
</evidence>
<reference evidence="1" key="1">
    <citation type="submission" date="2022-06" db="EMBL/GenBank/DDBJ databases">
        <authorList>
            <person name="Legras J.-L."/>
            <person name="Devillers H."/>
            <person name="Grondin C."/>
        </authorList>
    </citation>
    <scope>NUCLEOTIDE SEQUENCE</scope>
    <source>
        <strain evidence="1">CLIB 1444</strain>
    </source>
</reference>
<comment type="caution">
    <text evidence="1">The sequence shown here is derived from an EMBL/GenBank/DDBJ whole genome shotgun (WGS) entry which is preliminary data.</text>
</comment>
<organism evidence="1 2">
    <name type="scientific">[Candida] jaroonii</name>
    <dbReference type="NCBI Taxonomy" id="467808"/>
    <lineage>
        <taxon>Eukaryota</taxon>
        <taxon>Fungi</taxon>
        <taxon>Dikarya</taxon>
        <taxon>Ascomycota</taxon>
        <taxon>Saccharomycotina</taxon>
        <taxon>Pichiomycetes</taxon>
        <taxon>Debaryomycetaceae</taxon>
        <taxon>Yamadazyma</taxon>
    </lineage>
</organism>
<sequence>MNVKSRLTLILPQKFFGVLPLFIGVEMVLGVAILNKAGGAFGVLSLLTGHPINFWQWLYNVSCLCILPFYISALSNLTVKFRNVRKISFACLIYTFDTAFGLLYTFYFTYFWFSSEDTNPTGNERRDLGVSGGIAAEAVQPGKGYTISSSTTDLSQSASPARELFLTVSATLITTCLRFYFNLVMISFSRSLIKQYTNDTINVNIIDEEAQEIFSRNTILSRIKKAVYELEMRSKDILTEYFQ</sequence>
<accession>A0ACA9Y5U2</accession>
<protein>
    <submittedName>
        <fullName evidence="1">Inositol phosphorylceramide synthase regulatory subunit Kei1p</fullName>
    </submittedName>
</protein>
<keyword evidence="2" id="KW-1185">Reference proteome</keyword>
<dbReference type="Proteomes" id="UP001152531">
    <property type="component" value="Unassembled WGS sequence"/>
</dbReference>